<dbReference type="Gene3D" id="3.30.420.10">
    <property type="entry name" value="Ribonuclease H-like superfamily/Ribonuclease H"/>
    <property type="match status" value="1"/>
</dbReference>
<dbReference type="InterPro" id="IPR043502">
    <property type="entry name" value="DNA/RNA_pol_sf"/>
</dbReference>
<dbReference type="Pfam" id="PF14223">
    <property type="entry name" value="Retrotran_gag_2"/>
    <property type="match status" value="1"/>
</dbReference>
<organism evidence="7 8">
    <name type="scientific">Tanacetum coccineum</name>
    <dbReference type="NCBI Taxonomy" id="301880"/>
    <lineage>
        <taxon>Eukaryota</taxon>
        <taxon>Viridiplantae</taxon>
        <taxon>Streptophyta</taxon>
        <taxon>Embryophyta</taxon>
        <taxon>Tracheophyta</taxon>
        <taxon>Spermatophyta</taxon>
        <taxon>Magnoliopsida</taxon>
        <taxon>eudicotyledons</taxon>
        <taxon>Gunneridae</taxon>
        <taxon>Pentapetalae</taxon>
        <taxon>asterids</taxon>
        <taxon>campanulids</taxon>
        <taxon>Asterales</taxon>
        <taxon>Asteraceae</taxon>
        <taxon>Asteroideae</taxon>
        <taxon>Anthemideae</taxon>
        <taxon>Anthemidinae</taxon>
        <taxon>Tanacetum</taxon>
    </lineage>
</organism>
<gene>
    <name evidence="7" type="ORF">Tco_0821675</name>
</gene>
<feature type="region of interest" description="Disordered" evidence="5">
    <location>
        <begin position="614"/>
        <end position="644"/>
    </location>
</feature>
<dbReference type="Pfam" id="PF22936">
    <property type="entry name" value="Pol_BBD"/>
    <property type="match status" value="1"/>
</dbReference>
<dbReference type="EMBL" id="BQNB010012200">
    <property type="protein sequence ID" value="GJT00506.1"/>
    <property type="molecule type" value="Genomic_DNA"/>
</dbReference>
<dbReference type="InterPro" id="IPR039537">
    <property type="entry name" value="Retrotran_Ty1/copia-like"/>
</dbReference>
<dbReference type="Pfam" id="PF07727">
    <property type="entry name" value="RVT_2"/>
    <property type="match status" value="1"/>
</dbReference>
<reference evidence="7" key="2">
    <citation type="submission" date="2022-01" db="EMBL/GenBank/DDBJ databases">
        <authorList>
            <person name="Yamashiro T."/>
            <person name="Shiraishi A."/>
            <person name="Satake H."/>
            <person name="Nakayama K."/>
        </authorList>
    </citation>
    <scope>NUCLEOTIDE SEQUENCE</scope>
</reference>
<dbReference type="PANTHER" id="PTHR42648">
    <property type="entry name" value="TRANSPOSASE, PUTATIVE-RELATED"/>
    <property type="match status" value="1"/>
</dbReference>
<comment type="caution">
    <text evidence="7">The sequence shown here is derived from an EMBL/GenBank/DDBJ whole genome shotgun (WGS) entry which is preliminary data.</text>
</comment>
<dbReference type="Gene3D" id="4.10.60.10">
    <property type="entry name" value="Zinc finger, CCHC-type"/>
    <property type="match status" value="1"/>
</dbReference>
<dbReference type="InterPro" id="IPR036397">
    <property type="entry name" value="RNaseH_sf"/>
</dbReference>
<reference evidence="7" key="1">
    <citation type="journal article" date="2022" name="Int. J. Mol. Sci.">
        <title>Draft Genome of Tanacetum Coccineum: Genomic Comparison of Closely Related Tanacetum-Family Plants.</title>
        <authorList>
            <person name="Yamashiro T."/>
            <person name="Shiraishi A."/>
            <person name="Nakayama K."/>
            <person name="Satake H."/>
        </authorList>
    </citation>
    <scope>NUCLEOTIDE SEQUENCE</scope>
</reference>
<evidence type="ECO:0000256" key="3">
    <source>
        <dbReference type="ARBA" id="ARBA00022750"/>
    </source>
</evidence>
<dbReference type="InterPro" id="IPR036875">
    <property type="entry name" value="Znf_CCHC_sf"/>
</dbReference>
<evidence type="ECO:0000256" key="2">
    <source>
        <dbReference type="ARBA" id="ARBA00022723"/>
    </source>
</evidence>
<dbReference type="InterPro" id="IPR013103">
    <property type="entry name" value="RVT_2"/>
</dbReference>
<dbReference type="InterPro" id="IPR001584">
    <property type="entry name" value="Integrase_cat-core"/>
</dbReference>
<keyword evidence="4" id="KW-0378">Hydrolase</keyword>
<evidence type="ECO:0000313" key="8">
    <source>
        <dbReference type="Proteomes" id="UP001151760"/>
    </source>
</evidence>
<dbReference type="Pfam" id="PF25597">
    <property type="entry name" value="SH3_retrovirus"/>
    <property type="match status" value="1"/>
</dbReference>
<dbReference type="SUPFAM" id="SSF57756">
    <property type="entry name" value="Retrovirus zinc finger-like domains"/>
    <property type="match status" value="1"/>
</dbReference>
<dbReference type="SUPFAM" id="SSF53098">
    <property type="entry name" value="Ribonuclease H-like"/>
    <property type="match status" value="1"/>
</dbReference>
<keyword evidence="2" id="KW-0479">Metal-binding</keyword>
<feature type="region of interest" description="Disordered" evidence="5">
    <location>
        <begin position="226"/>
        <end position="262"/>
    </location>
</feature>
<sequence>MRETHVDLQSQGNYTLFRETMALPVQNINHSAFRSMFEKEKLSGNNFNDWFARLKLVLRVEKKMHVIEQPLPPAPEAGAEPNIVAQWTALYDAHTEIACLMLGSMTPELHRQFELHYPYDMIQELRSMFEKQAGVEKFDLIQSFHACKQEEGKSVADYVLKMKGYVEQLERLGYMLPQDISVGLILNGLTKDFVGFVRNYNMHNMGKTISEIHAMLIEYEKGLPKKAETPSKNKVNGKGKDKKVYIPKPNNPKPTAKERPAKDDACHHCKEVGHWKRNCHVYLAELQKKRKQVGSASSSGIFTIELFSFPNNNSWVYDTGCGTNICITKQGFRIERKLQQGAFYLYVGNEVCAQVKAIGSFNLVLPNGLVICLDNYHYAPTITRGVVSVSHLVDNGFVQCFTDYGISVSKNDVLYFNAIARNGIYEIDMHDLVPNINSIYSVSNKRVKRNLDSTYLWHCRLAHINKKHRGGEYISQGFKDYLKANGIIQLLTPPYTTQHNGVSERRNRTLLDMVRSMMNLTTLPLSFWDYALESATRILNMVPTNKDLVKRDTLDKLEQRSVKCIFIGYLKETMGYYFYFPSENKIVVARYAEFFEKHLISQEISGRAVDLEEIQEEEDTTPSEITSNIPQEVEGFEPPQPPQEEVIPIRRSERTHRAPNRLCLNVEVEEHSLGDLNEPTSYKAAMLDSESNKWIDAMNAEIQSMMDNMVWVLVDLPPGCKTVGSKWLFKKKTDMDGIVHVYKARLVAKGYTQLYGVDYEETFSPVADIRAIRILISIAAYYDYEIWQMDVKTAFLNGYLDEDIYMVQPEGFVDPNHPRKVCKLQRSIYGLKQASRSWNKRFDEEIKRFGFTQNLDEPCVYQKASGSNVTFLILYVDDIIIMGNHIPSLQSVKDYLGKCFAMKDLGEAAFILGIKIYRDRSKRLIGLCQNAYMDKILKRYKMDNSKRGHIPMQERLDLNKSQGAQTPKEVNRMKNVPYALGEPHWTAVKNILKYLKNTKDMFLVYGGNPSTELRVECYCDAGFETDRDDTKSQTGYVFVLNGGAVDWKSSMQSTTAMSATESEYIAA</sequence>
<keyword evidence="3" id="KW-0064">Aspartyl protease</keyword>
<dbReference type="SUPFAM" id="SSF56672">
    <property type="entry name" value="DNA/RNA polymerases"/>
    <property type="match status" value="1"/>
</dbReference>
<dbReference type="PANTHER" id="PTHR42648:SF27">
    <property type="entry name" value="RNA-DIRECTED DNA POLYMERASE"/>
    <property type="match status" value="1"/>
</dbReference>
<evidence type="ECO:0000256" key="1">
    <source>
        <dbReference type="ARBA" id="ARBA00022670"/>
    </source>
</evidence>
<dbReference type="InterPro" id="IPR054722">
    <property type="entry name" value="PolX-like_BBD"/>
</dbReference>
<keyword evidence="8" id="KW-1185">Reference proteome</keyword>
<name>A0ABQ5ADT9_9ASTR</name>
<dbReference type="CDD" id="cd09272">
    <property type="entry name" value="RNase_HI_RT_Ty1"/>
    <property type="match status" value="1"/>
</dbReference>
<dbReference type="Proteomes" id="UP001151760">
    <property type="component" value="Unassembled WGS sequence"/>
</dbReference>
<dbReference type="PROSITE" id="PS50994">
    <property type="entry name" value="INTEGRASE"/>
    <property type="match status" value="1"/>
</dbReference>
<proteinExistence type="predicted"/>
<accession>A0ABQ5ADT9</accession>
<protein>
    <submittedName>
        <fullName evidence="7">Retrotransposon protein, putative, ty1-copia subclass</fullName>
    </submittedName>
</protein>
<feature type="domain" description="Integrase catalytic" evidence="6">
    <location>
        <begin position="469"/>
        <end position="561"/>
    </location>
</feature>
<dbReference type="InterPro" id="IPR012337">
    <property type="entry name" value="RNaseH-like_sf"/>
</dbReference>
<keyword evidence="1" id="KW-0645">Protease</keyword>
<evidence type="ECO:0000256" key="5">
    <source>
        <dbReference type="SAM" id="MobiDB-lite"/>
    </source>
</evidence>
<evidence type="ECO:0000259" key="6">
    <source>
        <dbReference type="PROSITE" id="PS50994"/>
    </source>
</evidence>
<evidence type="ECO:0000256" key="4">
    <source>
        <dbReference type="ARBA" id="ARBA00022801"/>
    </source>
</evidence>
<dbReference type="InterPro" id="IPR057670">
    <property type="entry name" value="SH3_retrovirus"/>
</dbReference>
<evidence type="ECO:0000313" key="7">
    <source>
        <dbReference type="EMBL" id="GJT00506.1"/>
    </source>
</evidence>